<dbReference type="Pfam" id="PF13178">
    <property type="entry name" value="DUF4005"/>
    <property type="match status" value="1"/>
</dbReference>
<keyword evidence="6" id="KW-1185">Reference proteome</keyword>
<dbReference type="EMBL" id="CP097509">
    <property type="protein sequence ID" value="URE18274.1"/>
    <property type="molecule type" value="Genomic_DNA"/>
</dbReference>
<comment type="similarity">
    <text evidence="2">Belongs to the IQD family.</text>
</comment>
<evidence type="ECO:0000256" key="3">
    <source>
        <dbReference type="SAM" id="MobiDB-lite"/>
    </source>
</evidence>
<feature type="compositionally biased region" description="Low complexity" evidence="3">
    <location>
        <begin position="436"/>
        <end position="445"/>
    </location>
</feature>
<feature type="region of interest" description="Disordered" evidence="3">
    <location>
        <begin position="372"/>
        <end position="466"/>
    </location>
</feature>
<organism evidence="5 6">
    <name type="scientific">Musa troglodytarum</name>
    <name type="common">fe'i banana</name>
    <dbReference type="NCBI Taxonomy" id="320322"/>
    <lineage>
        <taxon>Eukaryota</taxon>
        <taxon>Viridiplantae</taxon>
        <taxon>Streptophyta</taxon>
        <taxon>Embryophyta</taxon>
        <taxon>Tracheophyta</taxon>
        <taxon>Spermatophyta</taxon>
        <taxon>Magnoliopsida</taxon>
        <taxon>Liliopsida</taxon>
        <taxon>Zingiberales</taxon>
        <taxon>Musaceae</taxon>
        <taxon>Musa</taxon>
    </lineage>
</organism>
<dbReference type="GO" id="GO:0005516">
    <property type="term" value="F:calmodulin binding"/>
    <property type="evidence" value="ECO:0007669"/>
    <property type="project" value="UniProtKB-KW"/>
</dbReference>
<sequence length="560" mass="61665">MADNSLLAASLLPMPHNLKIIPPSFSLIASAPGPVTVGECTAKLVILLSSWQMRGKRGDRFPPFSWLRRERPRDSFRRGGRHDKKKASENMGKKAKWFGAMKKVFSPESKEKKKERLKKKLGSRTFKAADPCPADSLECAVPREVLPPPETHPEEDEVVEVETEQSNPAHPVALVTPAATEPVATVEAATEVIQLAATSKFPGKTREEIAAIEIQTAFRAYMARRELRAMKGLVRLKALMHGNSVKRQATTTLRSMQTLARVQSQILSRRMRLMEENQALQRQMLLKHERDLENLKMGEEWDDSLQSREQIEASLMSKQEAAVRRERALAYAFSHQWKSTSKSTNPMFLDPNNLQWGWSWLERWTAAKPWETRGTTDKELSNGRASAKSATESDACAEANPDKLSPAVARKPSTAPPTRTPRLTGKTKSASPKLGSASSIISMQSERSRRRSSETAAAASARDDESLAGSLAVRSYMAPTESARAKSRFQSSSNDDAEAPDKASMASAKKRLSLPTGDRHNAAPPAALRRKSGPPKVDVASAKDGEGPDLTTIESTGEII</sequence>
<keyword evidence="1" id="KW-0112">Calmodulin-binding</keyword>
<feature type="compositionally biased region" description="Basic and acidic residues" evidence="3">
    <location>
        <begin position="372"/>
        <end position="381"/>
    </location>
</feature>
<dbReference type="OrthoDB" id="1923765at2759"/>
<dbReference type="AlphaFoldDB" id="A0A9E7KJC5"/>
<accession>A0A9E7KJC5</accession>
<feature type="domain" description="DUF4005" evidence="4">
    <location>
        <begin position="448"/>
        <end position="522"/>
    </location>
</feature>
<evidence type="ECO:0000256" key="2">
    <source>
        <dbReference type="ARBA" id="ARBA00024341"/>
    </source>
</evidence>
<protein>
    <submittedName>
        <fullName evidence="5">IQ</fullName>
    </submittedName>
</protein>
<evidence type="ECO:0000313" key="6">
    <source>
        <dbReference type="Proteomes" id="UP001055439"/>
    </source>
</evidence>
<gene>
    <name evidence="5" type="ORF">MUK42_12878</name>
</gene>
<dbReference type="PANTHER" id="PTHR32295:SF216">
    <property type="entry name" value="PROTEIN IQ-DOMAIN 3"/>
    <property type="match status" value="1"/>
</dbReference>
<evidence type="ECO:0000256" key="1">
    <source>
        <dbReference type="ARBA" id="ARBA00022860"/>
    </source>
</evidence>
<dbReference type="CDD" id="cd23767">
    <property type="entry name" value="IQCD"/>
    <property type="match status" value="1"/>
</dbReference>
<evidence type="ECO:0000313" key="5">
    <source>
        <dbReference type="EMBL" id="URE18274.1"/>
    </source>
</evidence>
<dbReference type="InterPro" id="IPR025064">
    <property type="entry name" value="DUF4005"/>
</dbReference>
<feature type="region of interest" description="Disordered" evidence="3">
    <location>
        <begin position="72"/>
        <end position="92"/>
    </location>
</feature>
<dbReference type="PROSITE" id="PS50096">
    <property type="entry name" value="IQ"/>
    <property type="match status" value="1"/>
</dbReference>
<dbReference type="Proteomes" id="UP001055439">
    <property type="component" value="Chromosome 7"/>
</dbReference>
<dbReference type="PANTHER" id="PTHR32295">
    <property type="entry name" value="IQ-DOMAIN 5-RELATED"/>
    <property type="match status" value="1"/>
</dbReference>
<evidence type="ECO:0000259" key="4">
    <source>
        <dbReference type="Pfam" id="PF13178"/>
    </source>
</evidence>
<reference evidence="5" key="1">
    <citation type="submission" date="2022-05" db="EMBL/GenBank/DDBJ databases">
        <title>The Musa troglodytarum L. genome provides insights into the mechanism of non-climacteric behaviour and enrichment of carotenoids.</title>
        <authorList>
            <person name="Wang J."/>
        </authorList>
    </citation>
    <scope>NUCLEOTIDE SEQUENCE</scope>
    <source>
        <tissue evidence="5">Leaf</tissue>
    </source>
</reference>
<name>A0A9E7KJC5_9LILI</name>
<feature type="region of interest" description="Disordered" evidence="3">
    <location>
        <begin position="479"/>
        <end position="560"/>
    </location>
</feature>
<proteinExistence type="inferred from homology"/>